<protein>
    <submittedName>
        <fullName evidence="1">Pyridoxamine 5'-phosphate oxidase family protein</fullName>
    </submittedName>
</protein>
<evidence type="ECO:0000313" key="1">
    <source>
        <dbReference type="EMBL" id="GAB1583817.1"/>
    </source>
</evidence>
<dbReference type="InterPro" id="IPR012349">
    <property type="entry name" value="Split_barrel_FMN-bd"/>
</dbReference>
<dbReference type="InterPro" id="IPR024747">
    <property type="entry name" value="Pyridox_Oxase-rel"/>
</dbReference>
<evidence type="ECO:0000313" key="2">
    <source>
        <dbReference type="Proteomes" id="UP001628091"/>
    </source>
</evidence>
<gene>
    <name evidence="1" type="ORF">PPNSA23_37600</name>
</gene>
<dbReference type="RefSeq" id="WP_407866364.1">
    <property type="nucleotide sequence ID" value="NZ_BAAFZP010000002.1"/>
</dbReference>
<sequence>MWIRTLSDLDCIRLLESNRLGRLACVNDGRPYVVPVFCAYGSNRLYAFSMPGKKIDWMRANPMVSVPVEQQEAGREWRSVIVDGRYEELPDCIGHKVERDHAWTLLSKHACWWEPGALKLVTPPVSDHSPHVFFCIHIEQMSGREARE</sequence>
<dbReference type="EMBL" id="BAAFZP010000002">
    <property type="protein sequence ID" value="GAB1583817.1"/>
    <property type="molecule type" value="Genomic_DNA"/>
</dbReference>
<proteinExistence type="predicted"/>
<organism evidence="1 2">
    <name type="scientific">Phyllobacterium phragmitis</name>
    <dbReference type="NCBI Taxonomy" id="2670329"/>
    <lineage>
        <taxon>Bacteria</taxon>
        <taxon>Pseudomonadati</taxon>
        <taxon>Pseudomonadota</taxon>
        <taxon>Alphaproteobacteria</taxon>
        <taxon>Hyphomicrobiales</taxon>
        <taxon>Phyllobacteriaceae</taxon>
        <taxon>Phyllobacterium</taxon>
    </lineage>
</organism>
<accession>A0ABQ0H4I7</accession>
<dbReference type="Gene3D" id="2.30.110.10">
    <property type="entry name" value="Electron Transport, Fmn-binding Protein, Chain A"/>
    <property type="match status" value="1"/>
</dbReference>
<name>A0ABQ0H4I7_9HYPH</name>
<comment type="caution">
    <text evidence="1">The sequence shown here is derived from an EMBL/GenBank/DDBJ whole genome shotgun (WGS) entry which is preliminary data.</text>
</comment>
<reference evidence="1 2" key="1">
    <citation type="submission" date="2024-10" db="EMBL/GenBank/DDBJ databases">
        <title>Isolation, draft genome sequencing and identification of Phyllobacterium sp. NSA23, isolated from leaf soil.</title>
        <authorList>
            <person name="Akita H."/>
        </authorList>
    </citation>
    <scope>NUCLEOTIDE SEQUENCE [LARGE SCALE GENOMIC DNA]</scope>
    <source>
        <strain evidence="1 2">NSA23</strain>
    </source>
</reference>
<dbReference type="SUPFAM" id="SSF50475">
    <property type="entry name" value="FMN-binding split barrel"/>
    <property type="match status" value="1"/>
</dbReference>
<dbReference type="Proteomes" id="UP001628091">
    <property type="component" value="Unassembled WGS sequence"/>
</dbReference>
<dbReference type="Pfam" id="PF12900">
    <property type="entry name" value="Pyridox_ox_2"/>
    <property type="match status" value="1"/>
</dbReference>
<keyword evidence="2" id="KW-1185">Reference proteome</keyword>